<evidence type="ECO:0000313" key="4">
    <source>
        <dbReference type="Proteomes" id="UP000006655"/>
    </source>
</evidence>
<evidence type="ECO:0000259" key="1">
    <source>
        <dbReference type="Pfam" id="PF00534"/>
    </source>
</evidence>
<dbReference type="Pfam" id="PF00534">
    <property type="entry name" value="Glycos_transf_1"/>
    <property type="match status" value="1"/>
</dbReference>
<dbReference type="KEGG" id="mrb:Mrub_1166"/>
<dbReference type="PANTHER" id="PTHR45947:SF3">
    <property type="entry name" value="SULFOQUINOVOSYL TRANSFERASE SQD2"/>
    <property type="match status" value="1"/>
</dbReference>
<proteinExistence type="predicted"/>
<sequence>MRIGMVCYPGLGGSGIVASELADRLARRGHRVYLFATELPMRLPEGSPVQFMPVELPNYPVFPAPLYTLALAGALERAIREESLELIHTHYAIPHAVAAELAAEGRIPLVHTLHGTDVTLLGIDPAYQTLTARALQKAAAVTAVSQNLAQQAQRAFGVSPQVIYNAVDTERFRPNLEARRYYAAPDEFLLVHASNFRAVKRVGDIVHVFAKIRQKLKARLVLVGTGPERAEALSIAHSLRVDDSVTSLATAKNPEAIIGAADVFLLASEYEGFGQSGLEALACGVPVVATRVGGVPEWLTPEVGRLVEFGDLEAFAQAVVELLTSPQLEQMRLAARNHAQAHFNPELITDQYEALYRRAHQRDLEAASPA</sequence>
<dbReference type="InterPro" id="IPR023881">
    <property type="entry name" value="Thiol_BshA"/>
</dbReference>
<dbReference type="PANTHER" id="PTHR45947">
    <property type="entry name" value="SULFOQUINOVOSYL TRANSFERASE SQD2"/>
    <property type="match status" value="1"/>
</dbReference>
<accession>A0A806DH69</accession>
<dbReference type="EMBL" id="CP001743">
    <property type="protein sequence ID" value="ADD27929.1"/>
    <property type="molecule type" value="Genomic_DNA"/>
</dbReference>
<dbReference type="InterPro" id="IPR050194">
    <property type="entry name" value="Glycosyltransferase_grp1"/>
</dbReference>
<keyword evidence="3" id="KW-0808">Transferase</keyword>
<feature type="domain" description="Glycosyltransferase subfamily 4-like N-terminal" evidence="2">
    <location>
        <begin position="12"/>
        <end position="171"/>
    </location>
</feature>
<reference evidence="3 4" key="1">
    <citation type="journal article" date="2010" name="Stand. Genomic Sci.">
        <title>Complete genome sequence of Meiothermus ruber type strain (21).</title>
        <authorList>
            <person name="Tindall B.J."/>
            <person name="Sikorski J."/>
            <person name="Lucas S."/>
            <person name="Goltsman E."/>
            <person name="Copeland A."/>
            <person name="Glavina Del Rio T."/>
            <person name="Nolan M."/>
            <person name="Tice H."/>
            <person name="Cheng J.F."/>
            <person name="Han C."/>
            <person name="Pitluck S."/>
            <person name="Liolios K."/>
            <person name="Ivanova N."/>
            <person name="Mavromatis K."/>
            <person name="Ovchinnikova G."/>
            <person name="Pati A."/>
            <person name="Fahnrich R."/>
            <person name="Goodwin L."/>
            <person name="Chen A."/>
            <person name="Palaniappan K."/>
            <person name="Land M."/>
            <person name="Hauser L."/>
            <person name="Chang Y.J."/>
            <person name="Jeffries C.D."/>
            <person name="Rohde M."/>
            <person name="Goker M."/>
            <person name="Woyke T."/>
            <person name="Bristow J."/>
            <person name="Eisen J.A."/>
            <person name="Markowitz V."/>
            <person name="Hugenholtz P."/>
            <person name="Kyrpides N.C."/>
            <person name="Klenk H.P."/>
            <person name="Lapidus A."/>
        </authorList>
    </citation>
    <scope>NUCLEOTIDE SEQUENCE [LARGE SCALE GENOMIC DNA]</scope>
    <source>
        <strain evidence="4">ATCC 35948 / DSM 1279 / VKM B-1258 / 21</strain>
    </source>
</reference>
<gene>
    <name evidence="3" type="ordered locus">Mrub_1166</name>
</gene>
<dbReference type="GO" id="GO:0071793">
    <property type="term" value="P:bacillithiol biosynthetic process"/>
    <property type="evidence" value="ECO:0007669"/>
    <property type="project" value="InterPro"/>
</dbReference>
<dbReference type="Pfam" id="PF13439">
    <property type="entry name" value="Glyco_transf_4"/>
    <property type="match status" value="1"/>
</dbReference>
<dbReference type="RefSeq" id="WP_013013448.1">
    <property type="nucleotide sequence ID" value="NC_013946.1"/>
</dbReference>
<keyword evidence="4" id="KW-1185">Reference proteome</keyword>
<dbReference type="Gene3D" id="3.40.50.2000">
    <property type="entry name" value="Glycogen Phosphorylase B"/>
    <property type="match status" value="2"/>
</dbReference>
<dbReference type="SUPFAM" id="SSF53756">
    <property type="entry name" value="UDP-Glycosyltransferase/glycogen phosphorylase"/>
    <property type="match status" value="1"/>
</dbReference>
<dbReference type="Proteomes" id="UP000006655">
    <property type="component" value="Chromosome"/>
</dbReference>
<organism evidence="3 4">
    <name type="scientific">Meiothermus ruber (strain ATCC 35948 / DSM 1279 / VKM B-1258 / 21)</name>
    <name type="common">Thermus ruber</name>
    <dbReference type="NCBI Taxonomy" id="504728"/>
    <lineage>
        <taxon>Bacteria</taxon>
        <taxon>Thermotogati</taxon>
        <taxon>Deinococcota</taxon>
        <taxon>Deinococci</taxon>
        <taxon>Thermales</taxon>
        <taxon>Thermaceae</taxon>
        <taxon>Meiothermus</taxon>
    </lineage>
</organism>
<dbReference type="GO" id="GO:0016757">
    <property type="term" value="F:glycosyltransferase activity"/>
    <property type="evidence" value="ECO:0007669"/>
    <property type="project" value="InterPro"/>
</dbReference>
<protein>
    <submittedName>
        <fullName evidence="3">Glycosyl transferase group 1</fullName>
    </submittedName>
</protein>
<dbReference type="NCBIfam" id="TIGR03999">
    <property type="entry name" value="thiol_BshA"/>
    <property type="match status" value="1"/>
</dbReference>
<dbReference type="InterPro" id="IPR001296">
    <property type="entry name" value="Glyco_trans_1"/>
</dbReference>
<evidence type="ECO:0000259" key="2">
    <source>
        <dbReference type="Pfam" id="PF13439"/>
    </source>
</evidence>
<feature type="domain" description="Glycosyl transferase family 1" evidence="1">
    <location>
        <begin position="185"/>
        <end position="331"/>
    </location>
</feature>
<dbReference type="AlphaFoldDB" id="A0A806DH69"/>
<dbReference type="InterPro" id="IPR028098">
    <property type="entry name" value="Glyco_trans_4-like_N"/>
</dbReference>
<evidence type="ECO:0000313" key="3">
    <source>
        <dbReference type="EMBL" id="ADD27929.1"/>
    </source>
</evidence>
<name>A0A806DH69_MEIRD</name>